<organism evidence="10 11">
    <name type="scientific">Remersonia thermophila</name>
    <dbReference type="NCBI Taxonomy" id="72144"/>
    <lineage>
        <taxon>Eukaryota</taxon>
        <taxon>Fungi</taxon>
        <taxon>Dikarya</taxon>
        <taxon>Ascomycota</taxon>
        <taxon>Pezizomycotina</taxon>
        <taxon>Sordariomycetes</taxon>
        <taxon>Sordariomycetidae</taxon>
        <taxon>Sordariales</taxon>
        <taxon>Sordariales incertae sedis</taxon>
        <taxon>Remersonia</taxon>
    </lineage>
</organism>
<protein>
    <recommendedName>
        <fullName evidence="9">L-type lectin-like domain-containing protein</fullName>
    </recommendedName>
</protein>
<feature type="domain" description="L-type lectin-like" evidence="9">
    <location>
        <begin position="25"/>
        <end position="237"/>
    </location>
</feature>
<keyword evidence="11" id="KW-1185">Reference proteome</keyword>
<comment type="caution">
    <text evidence="10">The sequence shown here is derived from an EMBL/GenBank/DDBJ whole genome shotgun (WGS) entry which is preliminary data.</text>
</comment>
<dbReference type="Gene3D" id="2.60.120.200">
    <property type="match status" value="1"/>
</dbReference>
<dbReference type="RefSeq" id="XP_070870340.1">
    <property type="nucleotide sequence ID" value="XM_071014690.1"/>
</dbReference>
<proteinExistence type="predicted"/>
<evidence type="ECO:0000313" key="11">
    <source>
        <dbReference type="Proteomes" id="UP001600064"/>
    </source>
</evidence>
<feature type="compositionally biased region" description="Acidic residues" evidence="7">
    <location>
        <begin position="288"/>
        <end position="297"/>
    </location>
</feature>
<dbReference type="CDD" id="cd06903">
    <property type="entry name" value="lectin_EMP46_EMP47"/>
    <property type="match status" value="1"/>
</dbReference>
<name>A0ABR4DN27_9PEZI</name>
<dbReference type="PANTHER" id="PTHR12223:SF28">
    <property type="entry name" value="LECTIN, MANNOSE BINDING 1 LIKE"/>
    <property type="match status" value="1"/>
</dbReference>
<evidence type="ECO:0000256" key="6">
    <source>
        <dbReference type="SAM" id="Coils"/>
    </source>
</evidence>
<feature type="coiled-coil region" evidence="6">
    <location>
        <begin position="368"/>
        <end position="395"/>
    </location>
</feature>
<dbReference type="PANTHER" id="PTHR12223">
    <property type="entry name" value="VESICULAR MANNOSE-BINDING LECTIN"/>
    <property type="match status" value="1"/>
</dbReference>
<gene>
    <name evidence="10" type="ORF">VTJ83DRAFT_987</name>
</gene>
<dbReference type="PROSITE" id="PS51328">
    <property type="entry name" value="L_LECTIN_LIKE"/>
    <property type="match status" value="1"/>
</dbReference>
<evidence type="ECO:0000256" key="8">
    <source>
        <dbReference type="SAM" id="Phobius"/>
    </source>
</evidence>
<keyword evidence="5 8" id="KW-0472">Membrane</keyword>
<dbReference type="Proteomes" id="UP001600064">
    <property type="component" value="Unassembled WGS sequence"/>
</dbReference>
<dbReference type="InterPro" id="IPR051136">
    <property type="entry name" value="Intracellular_Lectin-GPT"/>
</dbReference>
<sequence length="462" mass="51603">MRLSAGYALFLAGIVRAESQYLVNELSFGHGPRIAPEGSRSIPNFSIQGSPYVPELLSNKVILTPVAPGNARGAVWSDKTLQNQNWIADVEFRANGPERGGGNLNIWLVRDGSHAVGANSLYSVGRFEGLVLVIDQHSGSGGMLRGFLNDGSTDYKHAHNVDALAFGHCKFSYRNLGRPTQIKLRHDDSKFTVEVAGRLCFESDKISIPTGYNIGVTGASADNPDSFEVFKLAVLTTETHHDYSQQRQQQQQQQQQHGSGNSGRPSIVPPSAKQRMNFGRGGQTSIEDPYDNIIPDEDADKITTSKAQFADLHNRLQSVNHHLSTTFRTIAQYAQVDEQRHAETSALLAELKGLLTGRFDRIEMILNKLEKIEKIEVLEQRLRDVEGEMRATRQEMTGRLHDSTSAIKYHVEDKHEALAKRVREHTHTGHTRLIWVILGSQFLLVGAFAYYKRKKTHPKKYL</sequence>
<evidence type="ECO:0000256" key="5">
    <source>
        <dbReference type="ARBA" id="ARBA00023136"/>
    </source>
</evidence>
<evidence type="ECO:0000256" key="7">
    <source>
        <dbReference type="SAM" id="MobiDB-lite"/>
    </source>
</evidence>
<reference evidence="10 11" key="1">
    <citation type="journal article" date="2024" name="Commun. Biol.">
        <title>Comparative genomic analysis of thermophilic fungi reveals convergent evolutionary adaptations and gene losses.</title>
        <authorList>
            <person name="Steindorff A.S."/>
            <person name="Aguilar-Pontes M.V."/>
            <person name="Robinson A.J."/>
            <person name="Andreopoulos B."/>
            <person name="LaButti K."/>
            <person name="Kuo A."/>
            <person name="Mondo S."/>
            <person name="Riley R."/>
            <person name="Otillar R."/>
            <person name="Haridas S."/>
            <person name="Lipzen A."/>
            <person name="Grimwood J."/>
            <person name="Schmutz J."/>
            <person name="Clum A."/>
            <person name="Reid I.D."/>
            <person name="Moisan M.C."/>
            <person name="Butler G."/>
            <person name="Nguyen T.T.M."/>
            <person name="Dewar K."/>
            <person name="Conant G."/>
            <person name="Drula E."/>
            <person name="Henrissat B."/>
            <person name="Hansel C."/>
            <person name="Singer S."/>
            <person name="Hutchinson M.I."/>
            <person name="de Vries R.P."/>
            <person name="Natvig D.O."/>
            <person name="Powell A.J."/>
            <person name="Tsang A."/>
            <person name="Grigoriev I.V."/>
        </authorList>
    </citation>
    <scope>NUCLEOTIDE SEQUENCE [LARGE SCALE GENOMIC DNA]</scope>
    <source>
        <strain evidence="10 11">ATCC 22073</strain>
    </source>
</reference>
<dbReference type="InterPro" id="IPR005052">
    <property type="entry name" value="Lectin_leg"/>
</dbReference>
<keyword evidence="6" id="KW-0175">Coiled coil</keyword>
<feature type="compositionally biased region" description="Low complexity" evidence="7">
    <location>
        <begin position="245"/>
        <end position="256"/>
    </location>
</feature>
<evidence type="ECO:0000256" key="3">
    <source>
        <dbReference type="ARBA" id="ARBA00022729"/>
    </source>
</evidence>
<evidence type="ECO:0000256" key="4">
    <source>
        <dbReference type="ARBA" id="ARBA00022989"/>
    </source>
</evidence>
<dbReference type="Pfam" id="PF03388">
    <property type="entry name" value="Lectin_leg-like"/>
    <property type="match status" value="1"/>
</dbReference>
<accession>A0ABR4DN27</accession>
<dbReference type="SUPFAM" id="SSF49899">
    <property type="entry name" value="Concanavalin A-like lectins/glucanases"/>
    <property type="match status" value="1"/>
</dbReference>
<keyword evidence="3" id="KW-0732">Signal</keyword>
<dbReference type="InterPro" id="IPR013320">
    <property type="entry name" value="ConA-like_dom_sf"/>
</dbReference>
<keyword evidence="2 8" id="KW-0812">Transmembrane</keyword>
<dbReference type="EMBL" id="JAZGUE010000001">
    <property type="protein sequence ID" value="KAL2271616.1"/>
    <property type="molecule type" value="Genomic_DNA"/>
</dbReference>
<feature type="transmembrane region" description="Helical" evidence="8">
    <location>
        <begin position="433"/>
        <end position="451"/>
    </location>
</feature>
<dbReference type="GeneID" id="98129334"/>
<evidence type="ECO:0000256" key="1">
    <source>
        <dbReference type="ARBA" id="ARBA00004479"/>
    </source>
</evidence>
<evidence type="ECO:0000256" key="2">
    <source>
        <dbReference type="ARBA" id="ARBA00022692"/>
    </source>
</evidence>
<dbReference type="InterPro" id="IPR035661">
    <property type="entry name" value="EMP46/EMP47_N"/>
</dbReference>
<evidence type="ECO:0000313" key="10">
    <source>
        <dbReference type="EMBL" id="KAL2271616.1"/>
    </source>
</evidence>
<keyword evidence="4 8" id="KW-1133">Transmembrane helix</keyword>
<comment type="subcellular location">
    <subcellularLocation>
        <location evidence="1">Membrane</location>
        <topology evidence="1">Single-pass type I membrane protein</topology>
    </subcellularLocation>
</comment>
<evidence type="ECO:0000259" key="9">
    <source>
        <dbReference type="PROSITE" id="PS51328"/>
    </source>
</evidence>
<feature type="region of interest" description="Disordered" evidence="7">
    <location>
        <begin position="240"/>
        <end position="297"/>
    </location>
</feature>